<gene>
    <name evidence="2" type="ORF">OG913_33210</name>
</gene>
<feature type="compositionally biased region" description="Low complexity" evidence="1">
    <location>
        <begin position="432"/>
        <end position="449"/>
    </location>
</feature>
<dbReference type="Proteomes" id="UP001432011">
    <property type="component" value="Chromosome"/>
</dbReference>
<reference evidence="2" key="1">
    <citation type="submission" date="2022-10" db="EMBL/GenBank/DDBJ databases">
        <title>The complete genomes of actinobacterial strains from the NBC collection.</title>
        <authorList>
            <person name="Joergensen T.S."/>
            <person name="Alvarez Arevalo M."/>
            <person name="Sterndorff E.B."/>
            <person name="Faurdal D."/>
            <person name="Vuksanovic O."/>
            <person name="Mourched A.-S."/>
            <person name="Charusanti P."/>
            <person name="Shaw S."/>
            <person name="Blin K."/>
            <person name="Weber T."/>
        </authorList>
    </citation>
    <scope>NUCLEOTIDE SEQUENCE</scope>
    <source>
        <strain evidence="2">NBC_00254</strain>
    </source>
</reference>
<accession>A0ABZ1SMG8</accession>
<protein>
    <recommendedName>
        <fullName evidence="4">Helicase XPB/Ssl2 N-terminal domain-containing protein</fullName>
    </recommendedName>
</protein>
<organism evidence="2 3">
    <name type="scientific">Microbispora hainanensis</name>
    <dbReference type="NCBI Taxonomy" id="568844"/>
    <lineage>
        <taxon>Bacteria</taxon>
        <taxon>Bacillati</taxon>
        <taxon>Actinomycetota</taxon>
        <taxon>Actinomycetes</taxon>
        <taxon>Streptosporangiales</taxon>
        <taxon>Streptosporangiaceae</taxon>
        <taxon>Microbispora</taxon>
    </lineage>
</organism>
<dbReference type="RefSeq" id="WP_328709127.1">
    <property type="nucleotide sequence ID" value="NZ_CP108085.1"/>
</dbReference>
<sequence length="502" mass="53245">MPAPDVAALLALLERSEPDVAEPARVAVEWLAGGEALETISQFDVCEFLWYTLPIKVPGDQATIARALGRLLRLAGMERYAALCDSPATARILMTYAREGEEAGAAAYHRELEATGVLPPDVAELSWSSIMGPEELGAHVACAAALELAIVTGDPVDREELTRRWLTAPRPELGGDCWLHRVHGERLNRWVLGRGTARRELAQPFEVRLHAPIAAPDEPHLEPLRWLLGLARTGVRLTERLNVGRAVAAEAADRFGWGNPTRPGAVRGEADVPALTELRQIAVHDLGALRRSGRRLVLTTTGRNLLDDRAAMWDAAAPTLLVPAPGEHDFEVSIRESALMILVDGDVVRDGDLRARIAEVVNGEGWRATDGGRVGGADLTGPLSRLRHRLDALGLDTLGFDTQGAGAQGPDAPGLNAQGPGASGADALGLVGPEPGAAAQEGQATASAPRATGSAPEGTRREPVTRVAGDDAPWRLTDAGRRAALAALRAQALRPRQYAGLG</sequence>
<feature type="region of interest" description="Disordered" evidence="1">
    <location>
        <begin position="401"/>
        <end position="473"/>
    </location>
</feature>
<proteinExistence type="predicted"/>
<feature type="compositionally biased region" description="Basic and acidic residues" evidence="1">
    <location>
        <begin position="458"/>
        <end position="473"/>
    </location>
</feature>
<feature type="compositionally biased region" description="Low complexity" evidence="1">
    <location>
        <begin position="403"/>
        <end position="414"/>
    </location>
</feature>
<dbReference type="EMBL" id="CP108085">
    <property type="protein sequence ID" value="WUP74185.1"/>
    <property type="molecule type" value="Genomic_DNA"/>
</dbReference>
<evidence type="ECO:0000313" key="3">
    <source>
        <dbReference type="Proteomes" id="UP001432011"/>
    </source>
</evidence>
<evidence type="ECO:0008006" key="4">
    <source>
        <dbReference type="Google" id="ProtNLM"/>
    </source>
</evidence>
<evidence type="ECO:0000256" key="1">
    <source>
        <dbReference type="SAM" id="MobiDB-lite"/>
    </source>
</evidence>
<evidence type="ECO:0000313" key="2">
    <source>
        <dbReference type="EMBL" id="WUP74185.1"/>
    </source>
</evidence>
<name>A0ABZ1SMG8_9ACTN</name>
<keyword evidence="3" id="KW-1185">Reference proteome</keyword>